<keyword evidence="2" id="KW-1185">Reference proteome</keyword>
<dbReference type="EMBL" id="MU277225">
    <property type="protein sequence ID" value="KAI0059647.1"/>
    <property type="molecule type" value="Genomic_DNA"/>
</dbReference>
<sequence length="456" mass="51017">MDDIFDQPKAQRTVSDARDEDDEQSSGDEDGGLDWTKLPSGNVHRPVIPKRGEKDFEPSQRGGGSGLQLHHLDRARTAMFDALRATRAISNKSVSYAIWYPTIARAHVTAARGVHYSSMGHSIARPSPTDTLQRAPKRLELLPEEALYLVEKGALFCWKHAEGITGEDMESESSMQGAPMSVQQAFAEMIGMEGVSIEKYHVFAYLRRLGYIVIRAKPLSPSYPVAAPHPPRPMPTPPSILRRIYAAVFAPVSRRIRALFRPAFDWWRPLIHRRWLHHNMDYPSVFKSIRFIPSGHATPLLPLESHTTLVPSPYEVFYHVYKPNTPFRKTAPPPPDFHIVVVNARTTPIPTLAELTTLYASLPTLPLPLPRRRNLPPAADTAAAAAGPQSLLARLHSILRWRRVPPPPQARNTELKVNPFMALRQGNKTVVIAAVDASIVSFFRFGEGAFEDWPMA</sequence>
<name>A0ACB8STZ6_9AGAM</name>
<evidence type="ECO:0000313" key="2">
    <source>
        <dbReference type="Proteomes" id="UP000814140"/>
    </source>
</evidence>
<reference evidence="1" key="1">
    <citation type="submission" date="2021-03" db="EMBL/GenBank/DDBJ databases">
        <authorList>
            <consortium name="DOE Joint Genome Institute"/>
            <person name="Ahrendt S."/>
            <person name="Looney B.P."/>
            <person name="Miyauchi S."/>
            <person name="Morin E."/>
            <person name="Drula E."/>
            <person name="Courty P.E."/>
            <person name="Chicoki N."/>
            <person name="Fauchery L."/>
            <person name="Kohler A."/>
            <person name="Kuo A."/>
            <person name="Labutti K."/>
            <person name="Pangilinan J."/>
            <person name="Lipzen A."/>
            <person name="Riley R."/>
            <person name="Andreopoulos W."/>
            <person name="He G."/>
            <person name="Johnson J."/>
            <person name="Barry K.W."/>
            <person name="Grigoriev I.V."/>
            <person name="Nagy L."/>
            <person name="Hibbett D."/>
            <person name="Henrissat B."/>
            <person name="Matheny P.B."/>
            <person name="Labbe J."/>
            <person name="Martin F."/>
        </authorList>
    </citation>
    <scope>NUCLEOTIDE SEQUENCE</scope>
    <source>
        <strain evidence="1">HHB10654</strain>
    </source>
</reference>
<evidence type="ECO:0000313" key="1">
    <source>
        <dbReference type="EMBL" id="KAI0059647.1"/>
    </source>
</evidence>
<reference evidence="1" key="2">
    <citation type="journal article" date="2022" name="New Phytol.">
        <title>Evolutionary transition to the ectomycorrhizal habit in the genomes of a hyperdiverse lineage of mushroom-forming fungi.</title>
        <authorList>
            <person name="Looney B."/>
            <person name="Miyauchi S."/>
            <person name="Morin E."/>
            <person name="Drula E."/>
            <person name="Courty P.E."/>
            <person name="Kohler A."/>
            <person name="Kuo A."/>
            <person name="LaButti K."/>
            <person name="Pangilinan J."/>
            <person name="Lipzen A."/>
            <person name="Riley R."/>
            <person name="Andreopoulos W."/>
            <person name="He G."/>
            <person name="Johnson J."/>
            <person name="Nolan M."/>
            <person name="Tritt A."/>
            <person name="Barry K.W."/>
            <person name="Grigoriev I.V."/>
            <person name="Nagy L.G."/>
            <person name="Hibbett D."/>
            <person name="Henrissat B."/>
            <person name="Matheny P.B."/>
            <person name="Labbe J."/>
            <person name="Martin F.M."/>
        </authorList>
    </citation>
    <scope>NUCLEOTIDE SEQUENCE</scope>
    <source>
        <strain evidence="1">HHB10654</strain>
    </source>
</reference>
<accession>A0ACB8STZ6</accession>
<protein>
    <submittedName>
        <fullName evidence="1">Uncharacterized protein</fullName>
    </submittedName>
</protein>
<gene>
    <name evidence="1" type="ORF">BV25DRAFT_1993519</name>
</gene>
<dbReference type="Proteomes" id="UP000814140">
    <property type="component" value="Unassembled WGS sequence"/>
</dbReference>
<comment type="caution">
    <text evidence="1">The sequence shown here is derived from an EMBL/GenBank/DDBJ whole genome shotgun (WGS) entry which is preliminary data.</text>
</comment>
<proteinExistence type="predicted"/>
<organism evidence="1 2">
    <name type="scientific">Artomyces pyxidatus</name>
    <dbReference type="NCBI Taxonomy" id="48021"/>
    <lineage>
        <taxon>Eukaryota</taxon>
        <taxon>Fungi</taxon>
        <taxon>Dikarya</taxon>
        <taxon>Basidiomycota</taxon>
        <taxon>Agaricomycotina</taxon>
        <taxon>Agaricomycetes</taxon>
        <taxon>Russulales</taxon>
        <taxon>Auriscalpiaceae</taxon>
        <taxon>Artomyces</taxon>
    </lineage>
</organism>